<name>A0A0B2UZA9_TOXCA</name>
<proteinExistence type="predicted"/>
<dbReference type="Proteomes" id="UP000031036">
    <property type="component" value="Unassembled WGS sequence"/>
</dbReference>
<reference evidence="1 2" key="1">
    <citation type="submission" date="2014-11" db="EMBL/GenBank/DDBJ databases">
        <title>Genetic blueprint of the zoonotic pathogen Toxocara canis.</title>
        <authorList>
            <person name="Zhu X.-Q."/>
            <person name="Korhonen P.K."/>
            <person name="Cai H."/>
            <person name="Young N.D."/>
            <person name="Nejsum P."/>
            <person name="von Samson-Himmelstjerna G."/>
            <person name="Boag P.R."/>
            <person name="Tan P."/>
            <person name="Li Q."/>
            <person name="Min J."/>
            <person name="Yang Y."/>
            <person name="Wang X."/>
            <person name="Fang X."/>
            <person name="Hall R.S."/>
            <person name="Hofmann A."/>
            <person name="Sternberg P.W."/>
            <person name="Jex A.R."/>
            <person name="Gasser R.B."/>
        </authorList>
    </citation>
    <scope>NUCLEOTIDE SEQUENCE [LARGE SCALE GENOMIC DNA]</scope>
    <source>
        <strain evidence="1">PN_DK_2014</strain>
    </source>
</reference>
<sequence length="84" mass="10127">MLQLCVAIVVHGKTRFFNRADLVLQLPLESIIYTIDEHKLRNYIDREFKTYYGKEQQKYRTKRQLTNGKRLHKIRSRFSVVKAN</sequence>
<protein>
    <submittedName>
        <fullName evidence="1">Uncharacterized protein</fullName>
    </submittedName>
</protein>
<gene>
    <name evidence="1" type="ORF">Tcan_15823</name>
</gene>
<comment type="caution">
    <text evidence="1">The sequence shown here is derived from an EMBL/GenBank/DDBJ whole genome shotgun (WGS) entry which is preliminary data.</text>
</comment>
<accession>A0A0B2UZA9</accession>
<evidence type="ECO:0000313" key="1">
    <source>
        <dbReference type="EMBL" id="KHN74422.1"/>
    </source>
</evidence>
<organism evidence="1 2">
    <name type="scientific">Toxocara canis</name>
    <name type="common">Canine roundworm</name>
    <dbReference type="NCBI Taxonomy" id="6265"/>
    <lineage>
        <taxon>Eukaryota</taxon>
        <taxon>Metazoa</taxon>
        <taxon>Ecdysozoa</taxon>
        <taxon>Nematoda</taxon>
        <taxon>Chromadorea</taxon>
        <taxon>Rhabditida</taxon>
        <taxon>Spirurina</taxon>
        <taxon>Ascaridomorpha</taxon>
        <taxon>Ascaridoidea</taxon>
        <taxon>Toxocaridae</taxon>
        <taxon>Toxocara</taxon>
    </lineage>
</organism>
<keyword evidence="2" id="KW-1185">Reference proteome</keyword>
<dbReference type="AlphaFoldDB" id="A0A0B2UZA9"/>
<evidence type="ECO:0000313" key="2">
    <source>
        <dbReference type="Proteomes" id="UP000031036"/>
    </source>
</evidence>
<dbReference type="EMBL" id="JPKZ01002916">
    <property type="protein sequence ID" value="KHN74422.1"/>
    <property type="molecule type" value="Genomic_DNA"/>
</dbReference>